<feature type="transmembrane region" description="Helical" evidence="2">
    <location>
        <begin position="216"/>
        <end position="236"/>
    </location>
</feature>
<evidence type="ECO:0000313" key="4">
    <source>
        <dbReference type="Proteomes" id="UP000694845"/>
    </source>
</evidence>
<feature type="transmembrane region" description="Helical" evidence="2">
    <location>
        <begin position="376"/>
        <end position="397"/>
    </location>
</feature>
<dbReference type="OrthoDB" id="5667at2759"/>
<protein>
    <submittedName>
        <fullName evidence="5 6">Monocarboxylate transporter 12-like isoform X1</fullName>
    </submittedName>
</protein>
<dbReference type="KEGG" id="aplc:110981932"/>
<accession>A0A8B7YSK9</accession>
<dbReference type="RefSeq" id="XP_022095682.1">
    <property type="nucleotide sequence ID" value="XM_022239990.1"/>
</dbReference>
<keyword evidence="2" id="KW-1133">Transmembrane helix</keyword>
<dbReference type="GO" id="GO:0008028">
    <property type="term" value="F:monocarboxylic acid transmembrane transporter activity"/>
    <property type="evidence" value="ECO:0007669"/>
    <property type="project" value="TreeGrafter"/>
</dbReference>
<dbReference type="AlphaFoldDB" id="A0A8B7YSK9"/>
<feature type="transmembrane region" description="Helical" evidence="2">
    <location>
        <begin position="124"/>
        <end position="144"/>
    </location>
</feature>
<feature type="transmembrane region" description="Helical" evidence="2">
    <location>
        <begin position="286"/>
        <end position="307"/>
    </location>
</feature>
<dbReference type="Pfam" id="PF07690">
    <property type="entry name" value="MFS_1"/>
    <property type="match status" value="1"/>
</dbReference>
<evidence type="ECO:0000313" key="5">
    <source>
        <dbReference type="RefSeq" id="XP_022095673.1"/>
    </source>
</evidence>
<dbReference type="Proteomes" id="UP000694845">
    <property type="component" value="Unplaced"/>
</dbReference>
<dbReference type="InterPro" id="IPR020846">
    <property type="entry name" value="MFS_dom"/>
</dbReference>
<dbReference type="PANTHER" id="PTHR11360:SF303">
    <property type="entry name" value="MAJOR FACILITATOR SUPERFAMILY (MFS) PROFILE DOMAIN-CONTAINING PROTEIN"/>
    <property type="match status" value="1"/>
</dbReference>
<dbReference type="PROSITE" id="PS50850">
    <property type="entry name" value="MFS"/>
    <property type="match status" value="1"/>
</dbReference>
<gene>
    <name evidence="5 6" type="primary">LOC110981932</name>
</gene>
<proteinExistence type="predicted"/>
<comment type="subcellular location">
    <subcellularLocation>
        <location evidence="1">Membrane</location>
        <topology evidence="1">Multi-pass membrane protein</topology>
    </subcellularLocation>
</comment>
<evidence type="ECO:0000259" key="3">
    <source>
        <dbReference type="PROSITE" id="PS50850"/>
    </source>
</evidence>
<feature type="domain" description="Major facilitator superfamily (MFS) profile" evidence="3">
    <location>
        <begin position="1"/>
        <end position="401"/>
    </location>
</feature>
<dbReference type="InterPro" id="IPR050327">
    <property type="entry name" value="Proton-linked_MCT"/>
</dbReference>
<feature type="transmembrane region" description="Helical" evidence="2">
    <location>
        <begin position="313"/>
        <end position="335"/>
    </location>
</feature>
<dbReference type="InterPro" id="IPR011701">
    <property type="entry name" value="MFS"/>
</dbReference>
<feature type="transmembrane region" description="Helical" evidence="2">
    <location>
        <begin position="256"/>
        <end position="274"/>
    </location>
</feature>
<feature type="transmembrane region" description="Helical" evidence="2">
    <location>
        <begin position="347"/>
        <end position="370"/>
    </location>
</feature>
<feature type="transmembrane region" description="Helical" evidence="2">
    <location>
        <begin position="32"/>
        <end position="54"/>
    </location>
</feature>
<organism evidence="4 6">
    <name type="scientific">Acanthaster planci</name>
    <name type="common">Crown-of-thorns starfish</name>
    <dbReference type="NCBI Taxonomy" id="133434"/>
    <lineage>
        <taxon>Eukaryota</taxon>
        <taxon>Metazoa</taxon>
        <taxon>Echinodermata</taxon>
        <taxon>Eleutherozoa</taxon>
        <taxon>Asterozoa</taxon>
        <taxon>Asteroidea</taxon>
        <taxon>Valvatacea</taxon>
        <taxon>Valvatida</taxon>
        <taxon>Acanthasteridae</taxon>
        <taxon>Acanthaster</taxon>
    </lineage>
</organism>
<feature type="transmembrane region" description="Helical" evidence="2">
    <location>
        <begin position="61"/>
        <end position="85"/>
    </location>
</feature>
<dbReference type="InterPro" id="IPR036259">
    <property type="entry name" value="MFS_trans_sf"/>
</dbReference>
<evidence type="ECO:0000256" key="2">
    <source>
        <dbReference type="SAM" id="Phobius"/>
    </source>
</evidence>
<dbReference type="GO" id="GO:0016020">
    <property type="term" value="C:membrane"/>
    <property type="evidence" value="ECO:0007669"/>
    <property type="project" value="UniProtKB-SubCell"/>
</dbReference>
<dbReference type="SUPFAM" id="SSF103473">
    <property type="entry name" value="MFS general substrate transporter"/>
    <property type="match status" value="1"/>
</dbReference>
<dbReference type="PANTHER" id="PTHR11360">
    <property type="entry name" value="MONOCARBOXYLATE TRANSPORTER"/>
    <property type="match status" value="1"/>
</dbReference>
<dbReference type="Gene3D" id="1.20.1250.20">
    <property type="entry name" value="MFS general substrate transporter like domains"/>
    <property type="match status" value="1"/>
</dbReference>
<name>A0A8B7YSK9_ACAPL</name>
<evidence type="ECO:0000313" key="6">
    <source>
        <dbReference type="RefSeq" id="XP_022095682.1"/>
    </source>
</evidence>
<keyword evidence="2" id="KW-0472">Membrane</keyword>
<dbReference type="OMA" id="SYFGREN"/>
<reference evidence="5 6" key="1">
    <citation type="submission" date="2025-04" db="UniProtKB">
        <authorList>
            <consortium name="RefSeq"/>
        </authorList>
    </citation>
    <scope>IDENTIFICATION</scope>
</reference>
<sequence>MWSYCFITVGAIKGLGVLLPTLQVQFETKTWIVGWSISVITGISGLTGPLVVALQRRCEPGSIIVACGVMLGLSCIVASFAVSVFQLTLTYVPLAGIALGLSGVLSKQLVGLCFDQNHATAIGIARTGSSIAFLVCTPLVQILLETFGWRGTMLIMGGLFSHMIVCGALVKKQLKHSFHNYKQIQEDSASAKPPSNLPLCLYTAWESFAANLDLRLLLNIRFWMAAIIFCDSRFASDMWRIYFVSTAVSKGFSSDDATMFVAVGAVGSLIAKVVQGFIIDRGPLPFWAVLGIGLSVSTATYCTTPWLSSYTTVMISAFLIMTADGFISCLIDVLVKQLLGVDLLSSAYGWMGILTTLLSFTLGFLPGWIYDTTGSFNAAFVFLCCVQASSLVTLLIVSYKKLYSIPKV</sequence>
<feature type="transmembrane region" description="Helical" evidence="2">
    <location>
        <begin position="150"/>
        <end position="170"/>
    </location>
</feature>
<keyword evidence="4" id="KW-1185">Reference proteome</keyword>
<dbReference type="RefSeq" id="XP_022095673.1">
    <property type="nucleotide sequence ID" value="XM_022239981.1"/>
</dbReference>
<dbReference type="GeneID" id="110981932"/>
<feature type="transmembrane region" description="Helical" evidence="2">
    <location>
        <begin position="91"/>
        <end position="112"/>
    </location>
</feature>
<keyword evidence="2" id="KW-0812">Transmembrane</keyword>
<evidence type="ECO:0000256" key="1">
    <source>
        <dbReference type="ARBA" id="ARBA00004141"/>
    </source>
</evidence>